<feature type="compositionally biased region" description="Low complexity" evidence="1">
    <location>
        <begin position="172"/>
        <end position="187"/>
    </location>
</feature>
<feature type="non-terminal residue" evidence="2">
    <location>
        <position position="1"/>
    </location>
</feature>
<dbReference type="PANTHER" id="PTHR33167:SF26">
    <property type="entry name" value="EXPRESSED PROTEIN"/>
    <property type="match status" value="1"/>
</dbReference>
<proteinExistence type="predicted"/>
<feature type="compositionally biased region" description="Basic and acidic residues" evidence="1">
    <location>
        <begin position="188"/>
        <end position="197"/>
    </location>
</feature>
<name>A0AAV6NBP0_9ROSI</name>
<comment type="caution">
    <text evidence="2">The sequence shown here is derived from an EMBL/GenBank/DDBJ whole genome shotgun (WGS) entry which is preliminary data.</text>
</comment>
<dbReference type="AlphaFoldDB" id="A0AAV6NBP0"/>
<dbReference type="PANTHER" id="PTHR33167">
    <property type="entry name" value="TRANSCRIPTION FACTOR, PUTATIVE (DUF863)-RELATED"/>
    <property type="match status" value="1"/>
</dbReference>
<protein>
    <submittedName>
        <fullName evidence="2">Ribonuclease III domain-containing protein RNC1, chloroplastic</fullName>
    </submittedName>
</protein>
<dbReference type="Proteomes" id="UP000685013">
    <property type="component" value="Chromosome 7"/>
</dbReference>
<keyword evidence="3" id="KW-1185">Reference proteome</keyword>
<evidence type="ECO:0000313" key="3">
    <source>
        <dbReference type="Proteomes" id="UP000685013"/>
    </source>
</evidence>
<feature type="region of interest" description="Disordered" evidence="1">
    <location>
        <begin position="165"/>
        <end position="199"/>
    </location>
</feature>
<dbReference type="EMBL" id="JAGKQH010000007">
    <property type="protein sequence ID" value="KAG6594990.1"/>
    <property type="molecule type" value="Genomic_DNA"/>
</dbReference>
<evidence type="ECO:0000256" key="1">
    <source>
        <dbReference type="SAM" id="MobiDB-lite"/>
    </source>
</evidence>
<gene>
    <name evidence="2" type="primary">RNC1</name>
    <name evidence="2" type="ORF">SDJN03_11543</name>
</gene>
<sequence>MLLRTPARRDSLSILSSCQAAIPSADRSFGLRVIVQIRFKTASAKIPMEKLPEVNEKEFMRMAMLKHEETFKQQVHELHRLYRIQKTLMKNMEKNRQSGWNPESWDKRNEICFRQIYEQDAKTYYRSSTTHSVKIDLEQPAEDDQTESSSGALQTINENELELTLGPSSYNTSDSGVTHSSSSTGSSHEGRRRDSKQVLKGQEMEVLGVIENSSGYQNGSHRVAVDPQQELPKNNPQRLLKELAERKRATSPKKKVPPRRYILRPPLDDKKLAERFLNSPQLTRKSFPLLSSCLPSSRLNNADKTWMDEYLLEAKQALGYPLEPSDSYGDDNPSKQFDTLYIWPSSIPHAKEQRHDT</sequence>
<evidence type="ECO:0000313" key="2">
    <source>
        <dbReference type="EMBL" id="KAG6594990.1"/>
    </source>
</evidence>
<organism evidence="2 3">
    <name type="scientific">Cucurbita argyrosperma subsp. sororia</name>
    <dbReference type="NCBI Taxonomy" id="37648"/>
    <lineage>
        <taxon>Eukaryota</taxon>
        <taxon>Viridiplantae</taxon>
        <taxon>Streptophyta</taxon>
        <taxon>Embryophyta</taxon>
        <taxon>Tracheophyta</taxon>
        <taxon>Spermatophyta</taxon>
        <taxon>Magnoliopsida</taxon>
        <taxon>eudicotyledons</taxon>
        <taxon>Gunneridae</taxon>
        <taxon>Pentapetalae</taxon>
        <taxon>rosids</taxon>
        <taxon>fabids</taxon>
        <taxon>Cucurbitales</taxon>
        <taxon>Cucurbitaceae</taxon>
        <taxon>Cucurbiteae</taxon>
        <taxon>Cucurbita</taxon>
    </lineage>
</organism>
<accession>A0AAV6NBP0</accession>
<reference evidence="2 3" key="1">
    <citation type="journal article" date="2021" name="Hortic Res">
        <title>The domestication of Cucurbita argyrosperma as revealed by the genome of its wild relative.</title>
        <authorList>
            <person name="Barrera-Redondo J."/>
            <person name="Sanchez-de la Vega G."/>
            <person name="Aguirre-Liguori J.A."/>
            <person name="Castellanos-Morales G."/>
            <person name="Gutierrez-Guerrero Y.T."/>
            <person name="Aguirre-Dugua X."/>
            <person name="Aguirre-Planter E."/>
            <person name="Tenaillon M.I."/>
            <person name="Lira-Saade R."/>
            <person name="Eguiarte L.E."/>
        </authorList>
    </citation>
    <scope>NUCLEOTIDE SEQUENCE [LARGE SCALE GENOMIC DNA]</scope>
    <source>
        <strain evidence="2">JBR-2021</strain>
    </source>
</reference>